<dbReference type="RefSeq" id="WP_108972389.1">
    <property type="nucleotide sequence ID" value="NZ_CP022188.1"/>
</dbReference>
<dbReference type="Pfam" id="PF13495">
    <property type="entry name" value="Phage_int_SAM_4"/>
    <property type="match status" value="1"/>
</dbReference>
<dbReference type="AlphaFoldDB" id="A0A2U8H1A3"/>
<dbReference type="InterPro" id="IPR011010">
    <property type="entry name" value="DNA_brk_join_enz"/>
</dbReference>
<dbReference type="GO" id="GO:0003677">
    <property type="term" value="F:DNA binding"/>
    <property type="evidence" value="ECO:0007669"/>
    <property type="project" value="UniProtKB-UniRule"/>
</dbReference>
<keyword evidence="1" id="KW-0229">DNA integration</keyword>
<keyword evidence="2 3" id="KW-0238">DNA-binding</keyword>
<dbReference type="InterPro" id="IPR004107">
    <property type="entry name" value="Integrase_SAM-like_N"/>
</dbReference>
<dbReference type="PROSITE" id="PS51900">
    <property type="entry name" value="CB"/>
    <property type="match status" value="1"/>
</dbReference>
<feature type="domain" description="Core-binding (CB)" evidence="4">
    <location>
        <begin position="11"/>
        <end position="91"/>
    </location>
</feature>
<organism evidence="5 6">
    <name type="scientific">Parazoarcus communis</name>
    <dbReference type="NCBI Taxonomy" id="41977"/>
    <lineage>
        <taxon>Bacteria</taxon>
        <taxon>Pseudomonadati</taxon>
        <taxon>Pseudomonadota</taxon>
        <taxon>Betaproteobacteria</taxon>
        <taxon>Rhodocyclales</taxon>
        <taxon>Zoogloeaceae</taxon>
        <taxon>Parazoarcus</taxon>
    </lineage>
</organism>
<dbReference type="Proteomes" id="UP000244902">
    <property type="component" value="Chromosome"/>
</dbReference>
<evidence type="ECO:0000259" key="4">
    <source>
        <dbReference type="PROSITE" id="PS51900"/>
    </source>
</evidence>
<dbReference type="Gene3D" id="1.10.150.130">
    <property type="match status" value="1"/>
</dbReference>
<proteinExistence type="predicted"/>
<gene>
    <name evidence="5" type="ORF">CEW87_09000</name>
</gene>
<evidence type="ECO:0000256" key="2">
    <source>
        <dbReference type="ARBA" id="ARBA00023125"/>
    </source>
</evidence>
<dbReference type="InterPro" id="IPR010998">
    <property type="entry name" value="Integrase_recombinase_N"/>
</dbReference>
<protein>
    <submittedName>
        <fullName evidence="5">Integrase</fullName>
    </submittedName>
</protein>
<dbReference type="GO" id="GO:0015074">
    <property type="term" value="P:DNA integration"/>
    <property type="evidence" value="ECO:0007669"/>
    <property type="project" value="UniProtKB-KW"/>
</dbReference>
<evidence type="ECO:0000256" key="1">
    <source>
        <dbReference type="ARBA" id="ARBA00022908"/>
    </source>
</evidence>
<reference evidence="5 6" key="1">
    <citation type="submission" date="2017-06" db="EMBL/GenBank/DDBJ databases">
        <title>Azoarcus sp. TSNA42 complete genome sequence.</title>
        <authorList>
            <person name="Woo J.-H."/>
            <person name="Kim H.-S."/>
        </authorList>
    </citation>
    <scope>NUCLEOTIDE SEQUENCE [LARGE SCALE GENOMIC DNA]</scope>
    <source>
        <strain evidence="5 6">TSNA42</strain>
    </source>
</reference>
<dbReference type="OrthoDB" id="9801717at2"/>
<sequence>MQSNNVSAPPPRLLDQLHERIRYKHYSIRTEQAYVYWVREFIRHHGLRHPGELGAVEVEHSLAWLANDRQVAPSTHTQALSALHFLYREVLRIDLPWLKEIGRPKQRERVPVVLSQTEVTRLQYGNWMRLMVTLRLRVLDLAFDRRQI</sequence>
<accession>A0A2U8H1A3</accession>
<dbReference type="SUPFAM" id="SSF56349">
    <property type="entry name" value="DNA breaking-rejoining enzymes"/>
    <property type="match status" value="1"/>
</dbReference>
<dbReference type="EMBL" id="CP022188">
    <property type="protein sequence ID" value="AWI79494.1"/>
    <property type="molecule type" value="Genomic_DNA"/>
</dbReference>
<dbReference type="InterPro" id="IPR044068">
    <property type="entry name" value="CB"/>
</dbReference>
<evidence type="ECO:0000313" key="5">
    <source>
        <dbReference type="EMBL" id="AWI79494.1"/>
    </source>
</evidence>
<name>A0A2U8H1A3_9RHOO</name>
<evidence type="ECO:0000313" key="6">
    <source>
        <dbReference type="Proteomes" id="UP000244902"/>
    </source>
</evidence>
<evidence type="ECO:0000256" key="3">
    <source>
        <dbReference type="PROSITE-ProRule" id="PRU01248"/>
    </source>
</evidence>